<organism evidence="1 2">
    <name type="scientific">Siphonobacter aquaeclarae</name>
    <dbReference type="NCBI Taxonomy" id="563176"/>
    <lineage>
        <taxon>Bacteria</taxon>
        <taxon>Pseudomonadati</taxon>
        <taxon>Bacteroidota</taxon>
        <taxon>Cytophagia</taxon>
        <taxon>Cytophagales</taxon>
        <taxon>Cytophagaceae</taxon>
        <taxon>Siphonobacter</taxon>
    </lineage>
</organism>
<proteinExistence type="predicted"/>
<dbReference type="AlphaFoldDB" id="A0A1G9TEH9"/>
<dbReference type="Proteomes" id="UP000198901">
    <property type="component" value="Unassembled WGS sequence"/>
</dbReference>
<accession>A0A1G9TEH9</accession>
<dbReference type="EMBL" id="FNGS01000006">
    <property type="protein sequence ID" value="SDM46060.1"/>
    <property type="molecule type" value="Genomic_DNA"/>
</dbReference>
<protein>
    <submittedName>
        <fullName evidence="1">Uncharacterized conserved protein, DUF3820 family</fullName>
    </submittedName>
</protein>
<evidence type="ECO:0000313" key="2">
    <source>
        <dbReference type="Proteomes" id="UP000198901"/>
    </source>
</evidence>
<evidence type="ECO:0000313" key="1">
    <source>
        <dbReference type="EMBL" id="SDM46060.1"/>
    </source>
</evidence>
<dbReference type="InterPro" id="IPR024530">
    <property type="entry name" value="QSregVF_b"/>
</dbReference>
<dbReference type="STRING" id="563176.SAMN04488090_3529"/>
<keyword evidence="2" id="KW-1185">Reference proteome</keyword>
<dbReference type="Pfam" id="PF12843">
    <property type="entry name" value="QSregVF_b"/>
    <property type="match status" value="1"/>
</dbReference>
<gene>
    <name evidence="1" type="ORF">SAMN04488090_3529</name>
</gene>
<sequence length="110" mass="12596">MSYFFLTEYTDFTESILVYFASILSIIRLKPAMSNEIPRPDTEVLKDLVRTKMPFGKHKDVLICDLPVSYLEWFSMNGFPAGKLGMLLSTAYVIKSNGLSHLLEELKRGR</sequence>
<name>A0A1G9TEH9_9BACT</name>
<reference evidence="1 2" key="1">
    <citation type="submission" date="2016-10" db="EMBL/GenBank/DDBJ databases">
        <authorList>
            <person name="de Groot N.N."/>
        </authorList>
    </citation>
    <scope>NUCLEOTIDE SEQUENCE [LARGE SCALE GENOMIC DNA]</scope>
    <source>
        <strain evidence="1 2">DSM 21668</strain>
    </source>
</reference>